<comment type="caution">
    <text evidence="2">The sequence shown here is derived from an EMBL/GenBank/DDBJ whole genome shotgun (WGS) entry which is preliminary data.</text>
</comment>
<accession>A0ABV0M225</accession>
<protein>
    <submittedName>
        <fullName evidence="2">Serine hydrolase</fullName>
        <ecNumber evidence="2">3.-.-.-</ecNumber>
    </submittedName>
</protein>
<reference evidence="2 3" key="1">
    <citation type="submission" date="2024-05" db="EMBL/GenBank/DDBJ databases">
        <title>Neorhizobium sp. Rsf11, a plant growth promoting and heavy metal resistant PAH-degrader.</title>
        <authorList>
            <person name="Golubev S.N."/>
            <person name="Muratova A.Y."/>
            <person name="Markelova M.I."/>
        </authorList>
    </citation>
    <scope>NUCLEOTIDE SEQUENCE [LARGE SCALE GENOMIC DNA]</scope>
    <source>
        <strain evidence="2 3">Rsf11</strain>
    </source>
</reference>
<dbReference type="InterPro" id="IPR001466">
    <property type="entry name" value="Beta-lactam-related"/>
</dbReference>
<organism evidence="2 3">
    <name type="scientific">Neorhizobium phenanthreniclasticum</name>
    <dbReference type="NCBI Taxonomy" id="3157917"/>
    <lineage>
        <taxon>Bacteria</taxon>
        <taxon>Pseudomonadati</taxon>
        <taxon>Pseudomonadota</taxon>
        <taxon>Alphaproteobacteria</taxon>
        <taxon>Hyphomicrobiales</taxon>
        <taxon>Rhizobiaceae</taxon>
        <taxon>Rhizobium/Agrobacterium group</taxon>
        <taxon>Neorhizobium</taxon>
    </lineage>
</organism>
<gene>
    <name evidence="2" type="ORF">ABK249_13295</name>
</gene>
<dbReference type="PANTHER" id="PTHR43283:SF7">
    <property type="entry name" value="BETA-LACTAMASE-RELATED DOMAIN-CONTAINING PROTEIN"/>
    <property type="match status" value="1"/>
</dbReference>
<dbReference type="InterPro" id="IPR012338">
    <property type="entry name" value="Beta-lactam/transpept-like"/>
</dbReference>
<keyword evidence="2" id="KW-0378">Hydrolase</keyword>
<dbReference type="Pfam" id="PF00144">
    <property type="entry name" value="Beta-lactamase"/>
    <property type="match status" value="1"/>
</dbReference>
<evidence type="ECO:0000313" key="2">
    <source>
        <dbReference type="EMBL" id="MEQ1405913.1"/>
    </source>
</evidence>
<dbReference type="GO" id="GO:0016787">
    <property type="term" value="F:hydrolase activity"/>
    <property type="evidence" value="ECO:0007669"/>
    <property type="project" value="UniProtKB-KW"/>
</dbReference>
<name>A0ABV0M225_9HYPH</name>
<dbReference type="Proteomes" id="UP001496627">
    <property type="component" value="Unassembled WGS sequence"/>
</dbReference>
<feature type="domain" description="Beta-lactamase-related" evidence="1">
    <location>
        <begin position="48"/>
        <end position="307"/>
    </location>
</feature>
<evidence type="ECO:0000259" key="1">
    <source>
        <dbReference type="Pfam" id="PF00144"/>
    </source>
</evidence>
<sequence length="338" mass="37572">MNVEVAFKKDDPIDLEWEWHGSEGSAGFRPGALEAVRACAASQATDMLLVIRHGKVAFSLGDPARKFLCHSIRKSFLAALIGFEVESGRIDLSATLESLGIDDREGLSDIERQATVYDLLTARSGIYHPAGYETVWMRRIKETRHSHAPGTFWCYNNWDFNALGTIFTRLTGETVHEAFARRIAGPTGMEDFSLGGDKPDGWHERFDISDHPAYPFRMSSRDLARFGQLFLQRGVWNGAPVLPVGWAHECVMPYSHAGTRGAYGYMWWLERDGVFLPGVVTPKGSYAALGAGGHYCLVMPALDMVVIHRVDTEIPGREVKNFGMGRLLRHLLAAIDTS</sequence>
<proteinExistence type="predicted"/>
<dbReference type="InterPro" id="IPR050789">
    <property type="entry name" value="Diverse_Enzym_Activities"/>
</dbReference>
<evidence type="ECO:0000313" key="3">
    <source>
        <dbReference type="Proteomes" id="UP001496627"/>
    </source>
</evidence>
<keyword evidence="3" id="KW-1185">Reference proteome</keyword>
<dbReference type="EC" id="3.-.-.-" evidence="2"/>
<dbReference type="PANTHER" id="PTHR43283">
    <property type="entry name" value="BETA-LACTAMASE-RELATED"/>
    <property type="match status" value="1"/>
</dbReference>
<dbReference type="Gene3D" id="3.40.710.10">
    <property type="entry name" value="DD-peptidase/beta-lactamase superfamily"/>
    <property type="match status" value="1"/>
</dbReference>
<dbReference type="EMBL" id="JBEAAL010000008">
    <property type="protein sequence ID" value="MEQ1405913.1"/>
    <property type="molecule type" value="Genomic_DNA"/>
</dbReference>
<dbReference type="SUPFAM" id="SSF56601">
    <property type="entry name" value="beta-lactamase/transpeptidase-like"/>
    <property type="match status" value="1"/>
</dbReference>
<dbReference type="RefSeq" id="WP_227704106.1">
    <property type="nucleotide sequence ID" value="NZ_JBEAAL010000008.1"/>
</dbReference>